<dbReference type="Proteomes" id="UP001528411">
    <property type="component" value="Unassembled WGS sequence"/>
</dbReference>
<evidence type="ECO:0000313" key="2">
    <source>
        <dbReference type="EMBL" id="MDC2890026.1"/>
    </source>
</evidence>
<evidence type="ECO:0000313" key="3">
    <source>
        <dbReference type="Proteomes" id="UP001528411"/>
    </source>
</evidence>
<comment type="caution">
    <text evidence="2">The sequence shown here is derived from an EMBL/GenBank/DDBJ whole genome shotgun (WGS) entry which is preliminary data.</text>
</comment>
<dbReference type="SUPFAM" id="SSF53756">
    <property type="entry name" value="UDP-Glycosyltransferase/glycogen phosphorylase"/>
    <property type="match status" value="1"/>
</dbReference>
<dbReference type="Pfam" id="PF00534">
    <property type="entry name" value="Glycos_transf_1"/>
    <property type="match status" value="1"/>
</dbReference>
<organism evidence="2 3">
    <name type="scientific">Psychrosphaera algicola</name>
    <dbReference type="NCBI Taxonomy" id="3023714"/>
    <lineage>
        <taxon>Bacteria</taxon>
        <taxon>Pseudomonadati</taxon>
        <taxon>Pseudomonadota</taxon>
        <taxon>Gammaproteobacteria</taxon>
        <taxon>Alteromonadales</taxon>
        <taxon>Pseudoalteromonadaceae</taxon>
        <taxon>Psychrosphaera</taxon>
    </lineage>
</organism>
<proteinExistence type="predicted"/>
<sequence>MWIPINFTIWTKLNVERHWDYPSDKQIILGVGALIHRKGFDLVIKALSTLTQQPKFHNLVFYILGSEGAEGDYRTELKHYVMEHNLQEHVVFQGAVANQQLITLV</sequence>
<dbReference type="InterPro" id="IPR001296">
    <property type="entry name" value="Glyco_trans_1"/>
</dbReference>
<dbReference type="EMBL" id="JAQOMS010000002">
    <property type="protein sequence ID" value="MDC2890026.1"/>
    <property type="molecule type" value="Genomic_DNA"/>
</dbReference>
<protein>
    <submittedName>
        <fullName evidence="2">Glycosyltransferase</fullName>
        <ecNumber evidence="2">2.4.-.-</ecNumber>
    </submittedName>
</protein>
<keyword evidence="2" id="KW-0808">Transferase</keyword>
<dbReference type="Gene3D" id="3.40.50.2000">
    <property type="entry name" value="Glycogen Phosphorylase B"/>
    <property type="match status" value="1"/>
</dbReference>
<feature type="domain" description="Glycosyl transferase family 1" evidence="1">
    <location>
        <begin position="21"/>
        <end position="104"/>
    </location>
</feature>
<keyword evidence="3" id="KW-1185">Reference proteome</keyword>
<accession>A0ABT5FEP7</accession>
<dbReference type="EC" id="2.4.-.-" evidence="2"/>
<evidence type="ECO:0000259" key="1">
    <source>
        <dbReference type="Pfam" id="PF00534"/>
    </source>
</evidence>
<dbReference type="RefSeq" id="WP_272181330.1">
    <property type="nucleotide sequence ID" value="NZ_JAQOMS010000002.1"/>
</dbReference>
<keyword evidence="2" id="KW-0328">Glycosyltransferase</keyword>
<gene>
    <name evidence="2" type="ORF">PN838_16205</name>
</gene>
<name>A0ABT5FEP7_9GAMM</name>
<dbReference type="GO" id="GO:0016757">
    <property type="term" value="F:glycosyltransferase activity"/>
    <property type="evidence" value="ECO:0007669"/>
    <property type="project" value="UniProtKB-KW"/>
</dbReference>
<reference evidence="2 3" key="1">
    <citation type="submission" date="2023-01" db="EMBL/GenBank/DDBJ databases">
        <title>Psychrosphaera sp. nov., isolated from marine algae.</title>
        <authorList>
            <person name="Bayburt H."/>
            <person name="Choi B.J."/>
            <person name="Kim J.M."/>
            <person name="Choi D.G."/>
            <person name="Jeon C.O."/>
        </authorList>
    </citation>
    <scope>NUCLEOTIDE SEQUENCE [LARGE SCALE GENOMIC DNA]</scope>
    <source>
        <strain evidence="2 3">G1-22</strain>
    </source>
</reference>